<sequence length="426" mass="45268">MLITGDFINSGTFAQTLGDIEIKGDMVNSGQFTCSTGRVKLTGTGPQSVSGGLYFNLEVNGAGTKTFTDDADVFNGIQMINGVLATGPSYRIKLGSSANLTETEASYVLGTIIVTRTPARNTAEQFGGVGLSVQLLPSSSLPGATKVTRVTGTAPIGVSGRQGILRYFDLAPTTTAGVSVNMTFKYFDHELNNIAPANLKFFKSVNGGTTWQNKGVSSAGVGYAVLNGVNDFSLARWTLGDVTNPLPVGLISFQAERQGRNALLTWTTASEQDNRGFGIEVSLDGRTFREIGFVAPEGGNSSSSRRYSFVDATAGKTGARYYRLRQEDHKGPVSYFGPKLVSFDASATSFAAYPTQFGSELTVLLASPTATTATLRLFDAMGREVWHQEQNVTSGPVQVRPGCAAGSYILTATMDGQVLRQRVVKE</sequence>
<dbReference type="InterPro" id="IPR026444">
    <property type="entry name" value="Secre_tail"/>
</dbReference>
<protein>
    <submittedName>
        <fullName evidence="1">T9SS type A sorting domain-containing protein</fullName>
    </submittedName>
</protein>
<dbReference type="EMBL" id="JBHTEK010000001">
    <property type="protein sequence ID" value="MFC7666798.1"/>
    <property type="molecule type" value="Genomic_DNA"/>
</dbReference>
<keyword evidence="2" id="KW-1185">Reference proteome</keyword>
<evidence type="ECO:0000313" key="2">
    <source>
        <dbReference type="Proteomes" id="UP001596513"/>
    </source>
</evidence>
<dbReference type="NCBIfam" id="TIGR04183">
    <property type="entry name" value="Por_Secre_tail"/>
    <property type="match status" value="1"/>
</dbReference>
<gene>
    <name evidence="1" type="ORF">ACFQT0_04710</name>
</gene>
<name>A0ABW2U388_9BACT</name>
<accession>A0ABW2U388</accession>
<evidence type="ECO:0000313" key="1">
    <source>
        <dbReference type="EMBL" id="MFC7666798.1"/>
    </source>
</evidence>
<reference evidence="2" key="1">
    <citation type="journal article" date="2019" name="Int. J. Syst. Evol. Microbiol.">
        <title>The Global Catalogue of Microorganisms (GCM) 10K type strain sequencing project: providing services to taxonomists for standard genome sequencing and annotation.</title>
        <authorList>
            <consortium name="The Broad Institute Genomics Platform"/>
            <consortium name="The Broad Institute Genome Sequencing Center for Infectious Disease"/>
            <person name="Wu L."/>
            <person name="Ma J."/>
        </authorList>
    </citation>
    <scope>NUCLEOTIDE SEQUENCE [LARGE SCALE GENOMIC DNA]</scope>
    <source>
        <strain evidence="2">JCM 19635</strain>
    </source>
</reference>
<comment type="caution">
    <text evidence="1">The sequence shown here is derived from an EMBL/GenBank/DDBJ whole genome shotgun (WGS) entry which is preliminary data.</text>
</comment>
<dbReference type="RefSeq" id="WP_380200801.1">
    <property type="nucleotide sequence ID" value="NZ_JBHTEK010000001.1"/>
</dbReference>
<dbReference type="SUPFAM" id="SSF50939">
    <property type="entry name" value="Sialidases"/>
    <property type="match status" value="1"/>
</dbReference>
<dbReference type="InterPro" id="IPR036278">
    <property type="entry name" value="Sialidase_sf"/>
</dbReference>
<dbReference type="Proteomes" id="UP001596513">
    <property type="component" value="Unassembled WGS sequence"/>
</dbReference>
<organism evidence="1 2">
    <name type="scientific">Hymenobacter humi</name>
    <dbReference type="NCBI Taxonomy" id="1411620"/>
    <lineage>
        <taxon>Bacteria</taxon>
        <taxon>Pseudomonadati</taxon>
        <taxon>Bacteroidota</taxon>
        <taxon>Cytophagia</taxon>
        <taxon>Cytophagales</taxon>
        <taxon>Hymenobacteraceae</taxon>
        <taxon>Hymenobacter</taxon>
    </lineage>
</organism>
<proteinExistence type="predicted"/>